<keyword evidence="5" id="KW-1185">Reference proteome</keyword>
<gene>
    <name evidence="4" type="ORF">E7V67_023930</name>
</gene>
<proteinExistence type="predicted"/>
<keyword evidence="2" id="KW-0597">Phosphoprotein</keyword>
<evidence type="ECO:0000256" key="2">
    <source>
        <dbReference type="ARBA" id="ARBA00022553"/>
    </source>
</evidence>
<feature type="domain" description="Carrier" evidence="3">
    <location>
        <begin position="29"/>
        <end position="103"/>
    </location>
</feature>
<dbReference type="Gene3D" id="1.10.1200.10">
    <property type="entry name" value="ACP-like"/>
    <property type="match status" value="1"/>
</dbReference>
<dbReference type="InterPro" id="IPR009081">
    <property type="entry name" value="PP-bd_ACP"/>
</dbReference>
<dbReference type="InterPro" id="IPR006162">
    <property type="entry name" value="Ppantetheine_attach_site"/>
</dbReference>
<dbReference type="PROSITE" id="PS50075">
    <property type="entry name" value="CARRIER"/>
    <property type="match status" value="1"/>
</dbReference>
<dbReference type="InterPro" id="IPR036736">
    <property type="entry name" value="ACP-like_sf"/>
</dbReference>
<accession>A0ABZ1UJ20</accession>
<dbReference type="InterPro" id="IPR020806">
    <property type="entry name" value="PKS_PP-bd"/>
</dbReference>
<evidence type="ECO:0000313" key="4">
    <source>
        <dbReference type="EMBL" id="WUR12707.1"/>
    </source>
</evidence>
<dbReference type="PROSITE" id="PS00012">
    <property type="entry name" value="PHOSPHOPANTETHEINE"/>
    <property type="match status" value="1"/>
</dbReference>
<dbReference type="Pfam" id="PF00550">
    <property type="entry name" value="PP-binding"/>
    <property type="match status" value="1"/>
</dbReference>
<dbReference type="SMART" id="SM01294">
    <property type="entry name" value="PKS_PP_betabranch"/>
    <property type="match status" value="1"/>
</dbReference>
<dbReference type="EMBL" id="CP136508">
    <property type="protein sequence ID" value="WUR12707.1"/>
    <property type="molecule type" value="Genomic_DNA"/>
</dbReference>
<organism evidence="4 5">
    <name type="scientific">[Empedobacter] haloabium</name>
    <dbReference type="NCBI Taxonomy" id="592317"/>
    <lineage>
        <taxon>Bacteria</taxon>
        <taxon>Pseudomonadati</taxon>
        <taxon>Pseudomonadota</taxon>
        <taxon>Betaproteobacteria</taxon>
        <taxon>Burkholderiales</taxon>
        <taxon>Oxalobacteraceae</taxon>
        <taxon>Telluria group</taxon>
        <taxon>Telluria group incertae sedis</taxon>
    </lineage>
</organism>
<dbReference type="SUPFAM" id="SSF47336">
    <property type="entry name" value="ACP-like"/>
    <property type="match status" value="1"/>
</dbReference>
<sequence length="109" mass="12067">MSQENKGGLFGFFRKGGKEVESNEPLSEEVIRQWLVKRLAKQVKVDPSEIDTAKKFELYGLDSIVAVQVSGDLEKLVEQRLSPALLFEHPSIDELSAHLATELGLNATA</sequence>
<protein>
    <submittedName>
        <fullName evidence="4">Acyl carrier protein</fullName>
    </submittedName>
</protein>
<evidence type="ECO:0000256" key="1">
    <source>
        <dbReference type="ARBA" id="ARBA00022450"/>
    </source>
</evidence>
<name>A0ABZ1UJ20_9BURK</name>
<reference evidence="4 5" key="1">
    <citation type="journal article" date="2019" name="Int. J. Syst. Evol. Microbiol.">
        <title>The Draft Whole-Genome Sequence of the Antibiotic Producer Empedobacter haloabium ATCC 31962 Provides Indications for Its Taxonomic Reclassification.</title>
        <authorList>
            <person name="Miess H."/>
            <person name="Arlt P."/>
            <person name="Apel A.K."/>
            <person name="Weber T."/>
            <person name="Nieselt K."/>
            <person name="Hanssen F."/>
            <person name="Czemmel S."/>
            <person name="Nahnsen S."/>
            <person name="Gross H."/>
        </authorList>
    </citation>
    <scope>NUCLEOTIDE SEQUENCE [LARGE SCALE GENOMIC DNA]</scope>
    <source>
        <strain evidence="4 5">ATCC 31962</strain>
    </source>
</reference>
<keyword evidence="1" id="KW-0596">Phosphopantetheine</keyword>
<evidence type="ECO:0000313" key="5">
    <source>
        <dbReference type="Proteomes" id="UP000321323"/>
    </source>
</evidence>
<dbReference type="SMART" id="SM00823">
    <property type="entry name" value="PKS_PP"/>
    <property type="match status" value="1"/>
</dbReference>
<dbReference type="Proteomes" id="UP000321323">
    <property type="component" value="Chromosome"/>
</dbReference>
<evidence type="ECO:0000259" key="3">
    <source>
        <dbReference type="PROSITE" id="PS50075"/>
    </source>
</evidence>